<sequence>MRFTTSCSFAWEEIPDVESVLSQREWLVGGKCTVADLSFIAWNKVAVEFLLEDYSEFHGLEKDFPALHKWHNALLARESVKKVYAVREELLKA</sequence>
<dbReference type="EMBL" id="JANSHE010006620">
    <property type="protein sequence ID" value="KAJ2966533.1"/>
    <property type="molecule type" value="Genomic_DNA"/>
</dbReference>
<dbReference type="Proteomes" id="UP001144978">
    <property type="component" value="Unassembled WGS sequence"/>
</dbReference>
<reference evidence="1" key="1">
    <citation type="submission" date="2022-08" db="EMBL/GenBank/DDBJ databases">
        <title>Genome Sequence of Pycnoporus sanguineus.</title>
        <authorList>
            <person name="Buettner E."/>
        </authorList>
    </citation>
    <scope>NUCLEOTIDE SEQUENCE</scope>
    <source>
        <strain evidence="1">CG-C14</strain>
    </source>
</reference>
<proteinExistence type="predicted"/>
<evidence type="ECO:0000313" key="1">
    <source>
        <dbReference type="EMBL" id="KAJ2966533.1"/>
    </source>
</evidence>
<gene>
    <name evidence="1" type="ORF">NUW54_g13778</name>
</gene>
<comment type="caution">
    <text evidence="1">The sequence shown here is derived from an EMBL/GenBank/DDBJ whole genome shotgun (WGS) entry which is preliminary data.</text>
</comment>
<name>A0ACC1MJ07_9APHY</name>
<organism evidence="1 2">
    <name type="scientific">Trametes sanguinea</name>
    <dbReference type="NCBI Taxonomy" id="158606"/>
    <lineage>
        <taxon>Eukaryota</taxon>
        <taxon>Fungi</taxon>
        <taxon>Dikarya</taxon>
        <taxon>Basidiomycota</taxon>
        <taxon>Agaricomycotina</taxon>
        <taxon>Agaricomycetes</taxon>
        <taxon>Polyporales</taxon>
        <taxon>Polyporaceae</taxon>
        <taxon>Trametes</taxon>
    </lineage>
</organism>
<protein>
    <submittedName>
        <fullName evidence="1">Uncharacterized protein</fullName>
    </submittedName>
</protein>
<evidence type="ECO:0000313" key="2">
    <source>
        <dbReference type="Proteomes" id="UP001144978"/>
    </source>
</evidence>
<accession>A0ACC1MJ07</accession>
<keyword evidence="2" id="KW-1185">Reference proteome</keyword>